<dbReference type="AlphaFoldDB" id="X0ZE87"/>
<dbReference type="EMBL" id="BART01004919">
    <property type="protein sequence ID" value="GAG58643.1"/>
    <property type="molecule type" value="Genomic_DNA"/>
</dbReference>
<organism evidence="4">
    <name type="scientific">marine sediment metagenome</name>
    <dbReference type="NCBI Taxonomy" id="412755"/>
    <lineage>
        <taxon>unclassified sequences</taxon>
        <taxon>metagenomes</taxon>
        <taxon>ecological metagenomes</taxon>
    </lineage>
</organism>
<dbReference type="Gene3D" id="1.20.58.100">
    <property type="entry name" value="Fumarate reductase/succinate dehydrogenase flavoprotein-like, C-terminal domain"/>
    <property type="match status" value="1"/>
</dbReference>
<keyword evidence="2" id="KW-0285">Flavoprotein</keyword>
<sequence length="149" mass="17206">RLGSNSLLEGLVFGKMAGQSAAQDAKTDTSLHKHPLIKYQIPHSDRTRLDTTDVRNSLRALMWRNVGITRRTQPLTETQEIITFWQRYVMDKIFDSPQGWECQNMLTICQLMARAAQARQESRGVHFRNDFPDTDDDNFKKHIEIVCGK</sequence>
<proteinExistence type="predicted"/>
<evidence type="ECO:0000256" key="1">
    <source>
        <dbReference type="ARBA" id="ARBA00001974"/>
    </source>
</evidence>
<gene>
    <name evidence="4" type="ORF">S01H4_11889</name>
</gene>
<dbReference type="InterPro" id="IPR015939">
    <property type="entry name" value="Fum_Rdtase/Succ_DH_flav-like_C"/>
</dbReference>
<evidence type="ECO:0000259" key="3">
    <source>
        <dbReference type="Pfam" id="PF02910"/>
    </source>
</evidence>
<comment type="cofactor">
    <cofactor evidence="1">
        <name>FAD</name>
        <dbReference type="ChEBI" id="CHEBI:57692"/>
    </cofactor>
</comment>
<dbReference type="Gene3D" id="3.50.50.60">
    <property type="entry name" value="FAD/NAD(P)-binding domain"/>
    <property type="match status" value="1"/>
</dbReference>
<dbReference type="GO" id="GO:0008734">
    <property type="term" value="F:L-aspartate oxidase activity"/>
    <property type="evidence" value="ECO:0007669"/>
    <property type="project" value="InterPro"/>
</dbReference>
<accession>X0ZE87</accession>
<dbReference type="PANTHER" id="PTHR42716:SF2">
    <property type="entry name" value="L-ASPARTATE OXIDASE, CHLOROPLASTIC"/>
    <property type="match status" value="1"/>
</dbReference>
<dbReference type="InterPro" id="IPR005288">
    <property type="entry name" value="NadB"/>
</dbReference>
<comment type="caution">
    <text evidence="4">The sequence shown here is derived from an EMBL/GenBank/DDBJ whole genome shotgun (WGS) entry which is preliminary data.</text>
</comment>
<dbReference type="InterPro" id="IPR037099">
    <property type="entry name" value="Fum_R/Succ_DH_flav-like_C_sf"/>
</dbReference>
<dbReference type="PANTHER" id="PTHR42716">
    <property type="entry name" value="L-ASPARTATE OXIDASE"/>
    <property type="match status" value="1"/>
</dbReference>
<dbReference type="SUPFAM" id="SSF46977">
    <property type="entry name" value="Succinate dehydrogenase/fumarate reductase flavoprotein C-terminal domain"/>
    <property type="match status" value="1"/>
</dbReference>
<name>X0ZE87_9ZZZZ</name>
<evidence type="ECO:0000313" key="4">
    <source>
        <dbReference type="EMBL" id="GAG58643.1"/>
    </source>
</evidence>
<dbReference type="Pfam" id="PF02910">
    <property type="entry name" value="Succ_DH_flav_C"/>
    <property type="match status" value="1"/>
</dbReference>
<keyword evidence="2" id="KW-0274">FAD</keyword>
<evidence type="ECO:0000256" key="2">
    <source>
        <dbReference type="ARBA" id="ARBA00022827"/>
    </source>
</evidence>
<dbReference type="InterPro" id="IPR036188">
    <property type="entry name" value="FAD/NAD-bd_sf"/>
</dbReference>
<dbReference type="GO" id="GO:0034628">
    <property type="term" value="P:'de novo' NAD+ biosynthetic process from L-aspartate"/>
    <property type="evidence" value="ECO:0007669"/>
    <property type="project" value="TreeGrafter"/>
</dbReference>
<reference evidence="4" key="1">
    <citation type="journal article" date="2014" name="Front. Microbiol.">
        <title>High frequency of phylogenetically diverse reductive dehalogenase-homologous genes in deep subseafloor sedimentary metagenomes.</title>
        <authorList>
            <person name="Kawai M."/>
            <person name="Futagami T."/>
            <person name="Toyoda A."/>
            <person name="Takaki Y."/>
            <person name="Nishi S."/>
            <person name="Hori S."/>
            <person name="Arai W."/>
            <person name="Tsubouchi T."/>
            <person name="Morono Y."/>
            <person name="Uchiyama I."/>
            <person name="Ito T."/>
            <person name="Fujiyama A."/>
            <person name="Inagaki F."/>
            <person name="Takami H."/>
        </authorList>
    </citation>
    <scope>NUCLEOTIDE SEQUENCE</scope>
    <source>
        <strain evidence="4">Expedition CK06-06</strain>
    </source>
</reference>
<feature type="non-terminal residue" evidence="4">
    <location>
        <position position="1"/>
    </location>
</feature>
<feature type="domain" description="Fumarate reductase/succinate dehydrogenase flavoprotein-like C-terminal" evidence="3">
    <location>
        <begin position="55"/>
        <end position="143"/>
    </location>
</feature>
<protein>
    <recommendedName>
        <fullName evidence="3">Fumarate reductase/succinate dehydrogenase flavoprotein-like C-terminal domain-containing protein</fullName>
    </recommendedName>
</protein>